<reference evidence="2 3" key="1">
    <citation type="journal article" date="2015" name="Nature">
        <title>rRNA introns, odd ribosomes, and small enigmatic genomes across a large radiation of phyla.</title>
        <authorList>
            <person name="Brown C.T."/>
            <person name="Hug L.A."/>
            <person name="Thomas B.C."/>
            <person name="Sharon I."/>
            <person name="Castelle C.J."/>
            <person name="Singh A."/>
            <person name="Wilkins M.J."/>
            <person name="Williams K.H."/>
            <person name="Banfield J.F."/>
        </authorList>
    </citation>
    <scope>NUCLEOTIDE SEQUENCE [LARGE SCALE GENOMIC DNA]</scope>
</reference>
<feature type="non-terminal residue" evidence="2">
    <location>
        <position position="1"/>
    </location>
</feature>
<feature type="transmembrane region" description="Helical" evidence="1">
    <location>
        <begin position="351"/>
        <end position="372"/>
    </location>
</feature>
<evidence type="ECO:0000256" key="1">
    <source>
        <dbReference type="SAM" id="Phobius"/>
    </source>
</evidence>
<keyword evidence="1" id="KW-1133">Transmembrane helix</keyword>
<feature type="transmembrane region" description="Helical" evidence="1">
    <location>
        <begin position="197"/>
        <end position="214"/>
    </location>
</feature>
<dbReference type="Proteomes" id="UP000034510">
    <property type="component" value="Unassembled WGS sequence"/>
</dbReference>
<feature type="transmembrane region" description="Helical" evidence="1">
    <location>
        <begin position="7"/>
        <end position="26"/>
    </location>
</feature>
<sequence length="545" mass="62809">KIKGILFWLLAYFAIHLIFYSIYFTIPEWDSYSNIMTVRENILIGSMLSNYRPLFNASMTIVSILSNVNPYVVFPVFLILVQSSLLLSIYLISKGAKSKLIKGLLFAGAIAVPVINLEIDIPRPQSILIALMPIFFYYLNKYSGNKKEIGVFLLSFWISTVGLLYHEFFIGLLFISLLLTGQLILREWMYGDKKDKTIISLVLLVSILLIFLGYDHVFTIKYALGLISDIVNNFLQKFNWRWWFLNDDLSVDGVSVAWIGFKSTLMYYGYYLSPIIFGWFVILASYFYKIRKLEKIHLSLIVIWGLFFSFAEILPRMGIGILPERFWIFTDIATLLLVACIVKNIKISIPIKIVLLIFTFISLSGSFAVVIGKKSLTSANEMKAAIWIKQNTPKEARFVSQEANNKLIVFFGERKMIFPNSDFFLSDKLIDQNRTDTCTVQNTVAITSAKNKLLGFDIQYGNINNLYSIVNDARTKITNTNKTCMPDEMIANTPIYVLFSDEKLDGLYSTRKWWRDVNFYDANLDKFDTLPLVYDYDGVRIWKLK</sequence>
<keyword evidence="1" id="KW-0472">Membrane</keyword>
<feature type="transmembrane region" description="Helical" evidence="1">
    <location>
        <begin position="326"/>
        <end position="345"/>
    </location>
</feature>
<keyword evidence="1" id="KW-0812">Transmembrane</keyword>
<evidence type="ECO:0008006" key="4">
    <source>
        <dbReference type="Google" id="ProtNLM"/>
    </source>
</evidence>
<dbReference type="AlphaFoldDB" id="A0A0G1PAF1"/>
<feature type="transmembrane region" description="Helical" evidence="1">
    <location>
        <begin position="296"/>
        <end position="314"/>
    </location>
</feature>
<name>A0A0G1PAF1_9BACT</name>
<protein>
    <recommendedName>
        <fullName evidence="4">Glycosyltransferase RgtA/B/C/D-like domain-containing protein</fullName>
    </recommendedName>
</protein>
<comment type="caution">
    <text evidence="2">The sequence shown here is derived from an EMBL/GenBank/DDBJ whole genome shotgun (WGS) entry which is preliminary data.</text>
</comment>
<accession>A0A0G1PAF1</accession>
<proteinExistence type="predicted"/>
<gene>
    <name evidence="2" type="ORF">UX41_C0011G0001</name>
</gene>
<evidence type="ECO:0000313" key="3">
    <source>
        <dbReference type="Proteomes" id="UP000034510"/>
    </source>
</evidence>
<feature type="transmembrane region" description="Helical" evidence="1">
    <location>
        <begin position="151"/>
        <end position="177"/>
    </location>
</feature>
<organism evidence="2 3">
    <name type="scientific">Candidatus Collierbacteria bacterium GW2011_GWE1_46_18</name>
    <dbReference type="NCBI Taxonomy" id="1618399"/>
    <lineage>
        <taxon>Bacteria</taxon>
        <taxon>Candidatus Collieribacteriota</taxon>
    </lineage>
</organism>
<feature type="transmembrane region" description="Helical" evidence="1">
    <location>
        <begin position="72"/>
        <end position="93"/>
    </location>
</feature>
<feature type="transmembrane region" description="Helical" evidence="1">
    <location>
        <begin position="268"/>
        <end position="290"/>
    </location>
</feature>
<dbReference type="EMBL" id="LCMC01000011">
    <property type="protein sequence ID" value="KKU29829.1"/>
    <property type="molecule type" value="Genomic_DNA"/>
</dbReference>
<evidence type="ECO:0000313" key="2">
    <source>
        <dbReference type="EMBL" id="KKU29829.1"/>
    </source>
</evidence>
<feature type="transmembrane region" description="Helical" evidence="1">
    <location>
        <begin position="100"/>
        <end position="117"/>
    </location>
</feature>